<dbReference type="InterPro" id="IPR006035">
    <property type="entry name" value="Ureohydrolase"/>
</dbReference>
<protein>
    <submittedName>
        <fullName evidence="7">Formiminoglutamase</fullName>
    </submittedName>
</protein>
<feature type="compositionally biased region" description="Low complexity" evidence="6">
    <location>
        <begin position="9"/>
        <end position="23"/>
    </location>
</feature>
<comment type="caution">
    <text evidence="7">The sequence shown here is derived from an EMBL/GenBank/DDBJ whole genome shotgun (WGS) entry which is preliminary data.</text>
</comment>
<reference evidence="7 8" key="1">
    <citation type="submission" date="2018-03" db="EMBL/GenBank/DDBJ databases">
        <title>Comparative analysis of microorganisms from saline springs in Andes Mountain Range, Colombia.</title>
        <authorList>
            <person name="Rubin E."/>
        </authorList>
    </citation>
    <scope>NUCLEOTIDE SEQUENCE [LARGE SCALE GENOMIC DNA]</scope>
    <source>
        <strain evidence="7 8">CG 23</strain>
    </source>
</reference>
<evidence type="ECO:0000256" key="2">
    <source>
        <dbReference type="ARBA" id="ARBA00022801"/>
    </source>
</evidence>
<dbReference type="EMBL" id="PVTX01000001">
    <property type="protein sequence ID" value="PRZ10341.1"/>
    <property type="molecule type" value="Genomic_DNA"/>
</dbReference>
<dbReference type="RefSeq" id="WP_106264784.1">
    <property type="nucleotide sequence ID" value="NZ_PVTX01000001.1"/>
</dbReference>
<gene>
    <name evidence="7" type="ORF">BCL65_101486</name>
</gene>
<evidence type="ECO:0000313" key="8">
    <source>
        <dbReference type="Proteomes" id="UP000239895"/>
    </source>
</evidence>
<name>A0ABX5EJR7_9MICO</name>
<organism evidence="7 8">
    <name type="scientific">Isoptericola halotolerans</name>
    <dbReference type="NCBI Taxonomy" id="300560"/>
    <lineage>
        <taxon>Bacteria</taxon>
        <taxon>Bacillati</taxon>
        <taxon>Actinomycetota</taxon>
        <taxon>Actinomycetes</taxon>
        <taxon>Micrococcales</taxon>
        <taxon>Promicromonosporaceae</taxon>
        <taxon>Isoptericola</taxon>
    </lineage>
</organism>
<dbReference type="InterPro" id="IPR023696">
    <property type="entry name" value="Ureohydrolase_dom_sf"/>
</dbReference>
<dbReference type="Proteomes" id="UP000239895">
    <property type="component" value="Unassembled WGS sequence"/>
</dbReference>
<dbReference type="Pfam" id="PF00491">
    <property type="entry name" value="Arginase"/>
    <property type="match status" value="1"/>
</dbReference>
<proteinExistence type="inferred from homology"/>
<keyword evidence="3" id="KW-0369">Histidine metabolism</keyword>
<accession>A0ABX5EJR7</accession>
<keyword evidence="2" id="KW-0378">Hydrolase</keyword>
<dbReference type="PANTHER" id="PTHR11358">
    <property type="entry name" value="ARGINASE/AGMATINASE"/>
    <property type="match status" value="1"/>
</dbReference>
<evidence type="ECO:0000256" key="4">
    <source>
        <dbReference type="ARBA" id="ARBA00023211"/>
    </source>
</evidence>
<comment type="similarity">
    <text evidence="5">Belongs to the arginase family.</text>
</comment>
<keyword evidence="8" id="KW-1185">Reference proteome</keyword>
<evidence type="ECO:0000256" key="6">
    <source>
        <dbReference type="SAM" id="MobiDB-lite"/>
    </source>
</evidence>
<dbReference type="PROSITE" id="PS51409">
    <property type="entry name" value="ARGINASE_2"/>
    <property type="match status" value="1"/>
</dbReference>
<evidence type="ECO:0000256" key="3">
    <source>
        <dbReference type="ARBA" id="ARBA00022808"/>
    </source>
</evidence>
<sequence length="315" mass="31436">MSTPLSHDPLWPRAGGWPAPAPGAGRVPADAALLGIGTWRTSLSPTGAHATPAAVRAALRRYSPALTGRGASAAPDGGGPVDLGGLAVVDHGDVDEPDGPAGEERARAAVAEAAGGARLLVALGGDNALTVPAALGAWGPELGAAGLVTLDAHHDLREGVSNGSPVRLLIEAGLDPARVVQVGIADFANSAAYTRRAHELGIRVVTLDELRSRGIPAVVAEALDVAGAAAGPVHVDVDVDVCDRAVAPGCPASVPGGLAAHELRALVRGLARSERVRSVDIAEVDATADAPDGRTVRLAALCVLEALAGLALRTG</sequence>
<dbReference type="SUPFAM" id="SSF52768">
    <property type="entry name" value="Arginase/deacetylase"/>
    <property type="match status" value="1"/>
</dbReference>
<keyword evidence="1" id="KW-0479">Metal-binding</keyword>
<evidence type="ECO:0000256" key="1">
    <source>
        <dbReference type="ARBA" id="ARBA00022723"/>
    </source>
</evidence>
<dbReference type="Gene3D" id="3.40.800.10">
    <property type="entry name" value="Ureohydrolase domain"/>
    <property type="match status" value="1"/>
</dbReference>
<evidence type="ECO:0000313" key="7">
    <source>
        <dbReference type="EMBL" id="PRZ10341.1"/>
    </source>
</evidence>
<evidence type="ECO:0000256" key="5">
    <source>
        <dbReference type="PROSITE-ProRule" id="PRU00742"/>
    </source>
</evidence>
<keyword evidence="4" id="KW-0464">Manganese</keyword>
<dbReference type="PANTHER" id="PTHR11358:SF35">
    <property type="entry name" value="FORMIMIDOYLGLUTAMASE"/>
    <property type="match status" value="1"/>
</dbReference>
<feature type="region of interest" description="Disordered" evidence="6">
    <location>
        <begin position="1"/>
        <end position="23"/>
    </location>
</feature>